<evidence type="ECO:0000259" key="5">
    <source>
        <dbReference type="PROSITE" id="PS50225"/>
    </source>
</evidence>
<dbReference type="AlphaFoldDB" id="A0AAV2HGD0"/>
<dbReference type="SMART" id="SM00969">
    <property type="entry name" value="SOCS_box"/>
    <property type="match status" value="1"/>
</dbReference>
<evidence type="ECO:0000313" key="7">
    <source>
        <dbReference type="Proteomes" id="UP001497497"/>
    </source>
</evidence>
<comment type="similarity">
    <text evidence="1">Belongs to the ankyrin SOCS box (ASB) family.</text>
</comment>
<accession>A0AAV2HGD0</accession>
<dbReference type="GO" id="GO:0016567">
    <property type="term" value="P:protein ubiquitination"/>
    <property type="evidence" value="ECO:0007669"/>
    <property type="project" value="TreeGrafter"/>
</dbReference>
<organism evidence="6 7">
    <name type="scientific">Lymnaea stagnalis</name>
    <name type="common">Great pond snail</name>
    <name type="synonym">Helix stagnalis</name>
    <dbReference type="NCBI Taxonomy" id="6523"/>
    <lineage>
        <taxon>Eukaryota</taxon>
        <taxon>Metazoa</taxon>
        <taxon>Spiralia</taxon>
        <taxon>Lophotrochozoa</taxon>
        <taxon>Mollusca</taxon>
        <taxon>Gastropoda</taxon>
        <taxon>Heterobranchia</taxon>
        <taxon>Euthyneura</taxon>
        <taxon>Panpulmonata</taxon>
        <taxon>Hygrophila</taxon>
        <taxon>Lymnaeoidea</taxon>
        <taxon>Lymnaeidae</taxon>
        <taxon>Lymnaea</taxon>
    </lineage>
</organism>
<feature type="repeat" description="ANK" evidence="4">
    <location>
        <begin position="170"/>
        <end position="202"/>
    </location>
</feature>
<feature type="repeat" description="ANK" evidence="4">
    <location>
        <begin position="104"/>
        <end position="136"/>
    </location>
</feature>
<comment type="caution">
    <text evidence="6">The sequence shown here is derived from an EMBL/GenBank/DDBJ whole genome shotgun (WGS) entry which is preliminary data.</text>
</comment>
<dbReference type="InterPro" id="IPR051573">
    <property type="entry name" value="Ankyrin-SOCS_box_domain"/>
</dbReference>
<dbReference type="PANTHER" id="PTHR24136:SF15">
    <property type="entry name" value="ANK_REP_REGION DOMAIN-CONTAINING PROTEIN"/>
    <property type="match status" value="1"/>
</dbReference>
<evidence type="ECO:0000313" key="6">
    <source>
        <dbReference type="EMBL" id="CAL1531206.1"/>
    </source>
</evidence>
<dbReference type="GO" id="GO:0045732">
    <property type="term" value="P:positive regulation of protein catabolic process"/>
    <property type="evidence" value="ECO:0007669"/>
    <property type="project" value="TreeGrafter"/>
</dbReference>
<protein>
    <recommendedName>
        <fullName evidence="5">SOCS box domain-containing protein</fullName>
    </recommendedName>
</protein>
<dbReference type="InterPro" id="IPR001496">
    <property type="entry name" value="SOCS_box"/>
</dbReference>
<dbReference type="PROSITE" id="PS50225">
    <property type="entry name" value="SOCS"/>
    <property type="match status" value="1"/>
</dbReference>
<dbReference type="InterPro" id="IPR036770">
    <property type="entry name" value="Ankyrin_rpt-contain_sf"/>
</dbReference>
<sequence>MSHSNFHRELSPTISSSPHISLNQVREGFHNSANRVELNKVQPSAKEVAEEISKQFKNCLPHTHGESQLHRAAFEGDSFCLKRLLVLINADPSKFQAINQRNRLGCTPIRLAATSGHLECLTLLIEAGASIDIPDVKCQTPLFVAVKNRRFECAEKLLQAGASPEGDTGNSSTPLYVAFMNQDARYVLLLLDHGANPDQLRHSNPVIPSLYNPKFNSINAATNYLIGAQDITQVVKALLIRGCKTENFTYHTCVQQDLEEIVELLFNFGLCSDSRDLNNRLATELNLRNGAEAKLIQLRGSPRSLLSACRITIISSLSRQRRSLDSLDSLLLPSAIVSYLKYNDTCLH</sequence>
<evidence type="ECO:0000256" key="2">
    <source>
        <dbReference type="ARBA" id="ARBA00022737"/>
    </source>
</evidence>
<dbReference type="InterPro" id="IPR036036">
    <property type="entry name" value="SOCS_box-like_dom_sf"/>
</dbReference>
<dbReference type="Gene3D" id="1.25.40.20">
    <property type="entry name" value="Ankyrin repeat-containing domain"/>
    <property type="match status" value="1"/>
</dbReference>
<proteinExistence type="inferred from homology"/>
<evidence type="ECO:0000256" key="3">
    <source>
        <dbReference type="ARBA" id="ARBA00023043"/>
    </source>
</evidence>
<dbReference type="InterPro" id="IPR002110">
    <property type="entry name" value="Ankyrin_rpt"/>
</dbReference>
<dbReference type="Proteomes" id="UP001497497">
    <property type="component" value="Unassembled WGS sequence"/>
</dbReference>
<gene>
    <name evidence="6" type="ORF">GSLYS_00005301001</name>
</gene>
<keyword evidence="3 4" id="KW-0040">ANK repeat</keyword>
<dbReference type="Pfam" id="PF12796">
    <property type="entry name" value="Ank_2"/>
    <property type="match status" value="1"/>
</dbReference>
<dbReference type="EMBL" id="CAXITT010000083">
    <property type="protein sequence ID" value="CAL1531206.1"/>
    <property type="molecule type" value="Genomic_DNA"/>
</dbReference>
<dbReference type="GO" id="GO:0035556">
    <property type="term" value="P:intracellular signal transduction"/>
    <property type="evidence" value="ECO:0007669"/>
    <property type="project" value="InterPro"/>
</dbReference>
<name>A0AAV2HGD0_LYMST</name>
<dbReference type="PROSITE" id="PS50297">
    <property type="entry name" value="ANK_REP_REGION"/>
    <property type="match status" value="2"/>
</dbReference>
<evidence type="ECO:0000256" key="1">
    <source>
        <dbReference type="ARBA" id="ARBA00005949"/>
    </source>
</evidence>
<dbReference type="SUPFAM" id="SSF48403">
    <property type="entry name" value="Ankyrin repeat"/>
    <property type="match status" value="1"/>
</dbReference>
<dbReference type="SMART" id="SM00248">
    <property type="entry name" value="ANK"/>
    <property type="match status" value="4"/>
</dbReference>
<evidence type="ECO:0000256" key="4">
    <source>
        <dbReference type="PROSITE-ProRule" id="PRU00023"/>
    </source>
</evidence>
<dbReference type="PROSITE" id="PS50088">
    <property type="entry name" value="ANK_REPEAT"/>
    <property type="match status" value="2"/>
</dbReference>
<keyword evidence="7" id="KW-1185">Reference proteome</keyword>
<reference evidence="6 7" key="1">
    <citation type="submission" date="2024-04" db="EMBL/GenBank/DDBJ databases">
        <authorList>
            <consortium name="Genoscope - CEA"/>
            <person name="William W."/>
        </authorList>
    </citation>
    <scope>NUCLEOTIDE SEQUENCE [LARGE SCALE GENOMIC DNA]</scope>
</reference>
<keyword evidence="2" id="KW-0677">Repeat</keyword>
<dbReference type="Pfam" id="PF07525">
    <property type="entry name" value="SOCS_box"/>
    <property type="match status" value="1"/>
</dbReference>
<feature type="domain" description="SOCS box" evidence="5">
    <location>
        <begin position="295"/>
        <end position="346"/>
    </location>
</feature>
<dbReference type="SUPFAM" id="SSF158235">
    <property type="entry name" value="SOCS box-like"/>
    <property type="match status" value="1"/>
</dbReference>
<dbReference type="PANTHER" id="PTHR24136">
    <property type="entry name" value="SOWAH (DROSOPHILA) HOMOLOG"/>
    <property type="match status" value="1"/>
</dbReference>